<dbReference type="AlphaFoldDB" id="A0A6A4GUD9"/>
<gene>
    <name evidence="1" type="ORF">BT96DRAFT_890101</name>
</gene>
<protein>
    <recommendedName>
        <fullName evidence="3">Arrestin-like N-terminal domain-containing protein</fullName>
    </recommendedName>
</protein>
<accession>A0A6A4GUD9</accession>
<evidence type="ECO:0000313" key="2">
    <source>
        <dbReference type="Proteomes" id="UP000799118"/>
    </source>
</evidence>
<proteinExistence type="predicted"/>
<keyword evidence="2" id="KW-1185">Reference proteome</keyword>
<dbReference type="Proteomes" id="UP000799118">
    <property type="component" value="Unassembled WGS sequence"/>
</dbReference>
<dbReference type="OrthoDB" id="3252135at2759"/>
<evidence type="ECO:0000313" key="1">
    <source>
        <dbReference type="EMBL" id="KAE9389391.1"/>
    </source>
</evidence>
<sequence>MPSYGRLGLLSGSISLDSSLKIEDIVEVVLKVEGRIKLNISGSNAVSKTVKTVDEQYELWSCHAPNSSNPATCSRIIPFSTVLPPTFKDGDREFPLPPSYEVNFTGIPGLYIKCTYAIRAIVKMHGSFWDRKKTVSTPFIYRPRKRPPQPVIPTGFISTVKSSPEEWFQSVSVLQSRPSTKLESIHASFFVPAVRSFGLRDSIPYHIQLSGSIASLKEFYSHVQLEPSTSSGRRSNNLTLTMTVSLRRQVRAEMKSQAVWKSSLIGSGTLTALPPSMEIDPCLSQSSQEMTLDWEGHVQCRDDIRVGHFDAGKIAVADFLVFSVLSKPNQAAFNSLRIVVPVSLVTDTWVESR</sequence>
<evidence type="ECO:0008006" key="3">
    <source>
        <dbReference type="Google" id="ProtNLM"/>
    </source>
</evidence>
<reference evidence="1" key="1">
    <citation type="journal article" date="2019" name="Environ. Microbiol.">
        <title>Fungal ecological strategies reflected in gene transcription - a case study of two litter decomposers.</title>
        <authorList>
            <person name="Barbi F."/>
            <person name="Kohler A."/>
            <person name="Barry K."/>
            <person name="Baskaran P."/>
            <person name="Daum C."/>
            <person name="Fauchery L."/>
            <person name="Ihrmark K."/>
            <person name="Kuo A."/>
            <person name="LaButti K."/>
            <person name="Lipzen A."/>
            <person name="Morin E."/>
            <person name="Grigoriev I.V."/>
            <person name="Henrissat B."/>
            <person name="Lindahl B."/>
            <person name="Martin F."/>
        </authorList>
    </citation>
    <scope>NUCLEOTIDE SEQUENCE</scope>
    <source>
        <strain evidence="1">JB14</strain>
    </source>
</reference>
<name>A0A6A4GUD9_9AGAR</name>
<dbReference type="EMBL" id="ML769699">
    <property type="protein sequence ID" value="KAE9389391.1"/>
    <property type="molecule type" value="Genomic_DNA"/>
</dbReference>
<organism evidence="1 2">
    <name type="scientific">Gymnopus androsaceus JB14</name>
    <dbReference type="NCBI Taxonomy" id="1447944"/>
    <lineage>
        <taxon>Eukaryota</taxon>
        <taxon>Fungi</taxon>
        <taxon>Dikarya</taxon>
        <taxon>Basidiomycota</taxon>
        <taxon>Agaricomycotina</taxon>
        <taxon>Agaricomycetes</taxon>
        <taxon>Agaricomycetidae</taxon>
        <taxon>Agaricales</taxon>
        <taxon>Marasmiineae</taxon>
        <taxon>Omphalotaceae</taxon>
        <taxon>Gymnopus</taxon>
    </lineage>
</organism>